<sequence length="55" mass="5814">MSSSALSNSHLVQISEIAGIGEARSQAKIVTGKLADSFADDQKIQKKHSDLLSDS</sequence>
<organism evidence="1 2">
    <name type="scientific">Pseudovibrio denitrificans</name>
    <dbReference type="NCBI Taxonomy" id="258256"/>
    <lineage>
        <taxon>Bacteria</taxon>
        <taxon>Pseudomonadati</taxon>
        <taxon>Pseudomonadota</taxon>
        <taxon>Alphaproteobacteria</taxon>
        <taxon>Hyphomicrobiales</taxon>
        <taxon>Stappiaceae</taxon>
        <taxon>Pseudovibrio</taxon>
    </lineage>
</organism>
<accession>A0A1I7DUL1</accession>
<keyword evidence="2" id="KW-1185">Reference proteome</keyword>
<evidence type="ECO:0000313" key="2">
    <source>
        <dbReference type="Proteomes" id="UP000183371"/>
    </source>
</evidence>
<evidence type="ECO:0000313" key="1">
    <source>
        <dbReference type="EMBL" id="SFU15391.1"/>
    </source>
</evidence>
<dbReference type="EMBL" id="FPBD01000011">
    <property type="protein sequence ID" value="SFU15391.1"/>
    <property type="molecule type" value="Genomic_DNA"/>
</dbReference>
<dbReference type="RefSeq" id="WP_164845369.1">
    <property type="nucleotide sequence ID" value="NZ_FPBD01000011.1"/>
</dbReference>
<proteinExistence type="predicted"/>
<name>A0A1I7DUL1_9HYPH</name>
<reference evidence="2" key="1">
    <citation type="submission" date="2016-10" db="EMBL/GenBank/DDBJ databases">
        <authorList>
            <person name="Varghese N."/>
            <person name="Submissions S."/>
        </authorList>
    </citation>
    <scope>NUCLEOTIDE SEQUENCE [LARGE SCALE GENOMIC DNA]</scope>
    <source>
        <strain evidence="2">DSM 17465</strain>
    </source>
</reference>
<gene>
    <name evidence="1" type="ORF">SAMN05444141_11117</name>
</gene>
<protein>
    <submittedName>
        <fullName evidence="1">Uncharacterized protein</fullName>
    </submittedName>
</protein>
<dbReference type="AlphaFoldDB" id="A0A1I7DUL1"/>
<dbReference type="Proteomes" id="UP000183371">
    <property type="component" value="Unassembled WGS sequence"/>
</dbReference>